<dbReference type="InterPro" id="IPR001128">
    <property type="entry name" value="Cyt_P450"/>
</dbReference>
<dbReference type="Proteomes" id="UP000606974">
    <property type="component" value="Unassembled WGS sequence"/>
</dbReference>
<feature type="binding site" description="axial binding residue" evidence="17">
    <location>
        <position position="434"/>
    </location>
    <ligand>
        <name>heme</name>
        <dbReference type="ChEBI" id="CHEBI:30413"/>
    </ligand>
    <ligandPart>
        <name>Fe</name>
        <dbReference type="ChEBI" id="CHEBI:18248"/>
    </ligandPart>
</feature>
<evidence type="ECO:0000256" key="17">
    <source>
        <dbReference type="PIRSR" id="PIRSR000209-1"/>
    </source>
</evidence>
<name>A0A8H7A593_9EURO</name>
<organism evidence="21 22">
    <name type="scientific">Endocarpon pusillum</name>
    <dbReference type="NCBI Taxonomy" id="364733"/>
    <lineage>
        <taxon>Eukaryota</taxon>
        <taxon>Fungi</taxon>
        <taxon>Dikarya</taxon>
        <taxon>Ascomycota</taxon>
        <taxon>Pezizomycotina</taxon>
        <taxon>Eurotiomycetes</taxon>
        <taxon>Chaetothyriomycetidae</taxon>
        <taxon>Verrucariales</taxon>
        <taxon>Verrucariaceae</taxon>
        <taxon>Endocarpon</taxon>
    </lineage>
</organism>
<evidence type="ECO:0000256" key="13">
    <source>
        <dbReference type="ARBA" id="ARBA00023033"/>
    </source>
</evidence>
<dbReference type="GO" id="GO:0050660">
    <property type="term" value="F:flavin adenine dinucleotide binding"/>
    <property type="evidence" value="ECO:0007669"/>
    <property type="project" value="TreeGrafter"/>
</dbReference>
<comment type="caution">
    <text evidence="21">The sequence shown here is derived from an EMBL/GenBank/DDBJ whole genome shotgun (WGS) entry which is preliminary data.</text>
</comment>
<dbReference type="InterPro" id="IPR003097">
    <property type="entry name" value="CysJ-like_FAD-binding"/>
</dbReference>
<evidence type="ECO:0000256" key="18">
    <source>
        <dbReference type="SAM" id="MobiDB-lite"/>
    </source>
</evidence>
<sequence length="1109" mass="125431">MVCPPDAEKDKEVNGQTDMQGKPIDQSKLLKIPAPPHHRYFGLMGHLPDLDPTLPVRSYWQFMDTYAPIYQLDLGMTYPRVFVGSRELVNEMADDDRFTKLTHRLHQHMRPVFGDGLFSAESTSKAWGKAHRLLVPAFGPIGLSKMFDDMQDLSGQLVLKWDRFGPDVEIECIKDMSSLTFDTIGLCAFGYRFNEFYSDEPHPFNKQLNEAIVESGRRANRPDLLNQLYYREEQHRQENIAKMRALCRKIIQDRIDHPKPDAKDLLNVMLNGVDRETDEKLGVENVIYQIPTLLGGGYETTTSTLCFIYYFLCNNPKTLLKAQQEVDQIVGDKVLTYDMLRKLKYLDACMKEALRMQHPVSLLTRFATKDTVLGGKYFIRKGQMVSGIWRHFHRDPKVWGEDADEFRPERMLDVNFQTLPPNSWKPFGDGLRACIGRGFAEQEILINMAMVLQRFDIEKVDPDYQLQLKGQMGVKPVDFKIRVRRRPGRGLMFGIPGGSTYQQQPEEIVRKSQHPNQHKQQNGLSAANPEIKRKPVSVFFGGNMGTSESLVQSFSRSAPGFGLDIIDIQDLDSATEKMPTERPCVIITPSYEGRPPDNAKRFVAWIEQLASKGDKLPTGIKFAVFGVGNSDWVHTFHRIPRLVDDTLVQLGAERILEAGFANVKRDLVGPWEAWSEKLCMTLSGATKQEHSDCVGVEVHVESNNLNTLPQVLGGEHMAVGVVIANRELADTSIGAAKRHVEVRLPEGCEYRSGDYLVVQGRNPDETVFRVMKRFGLGAEDVMSVQSSKKDFLPTKPMAVEHFLRSSVELAAPVTKRQLATLALWAEEGSAERLQLENMHDDVNYQQLLDKRYSVIDILEEVPGLLRLPFGVYIDLLLPLSPRLYSISSSPIEPKNKSKDSLIASLTFDVFEAPATSGHGTFRGVASCYLANRTPGDCMPCFVRPTKLSFRLPSDTRTPVIMQAAGSGIAPMRAFIQERAAIKRAGSRKLGPALLFFGCRHPDKDYMYRSELAAWESEGVVEVIPCFSKPDVVGQNARYVPDALWECRERLWDMFRDGANIYTCGSAARLGRSSAATWRRIWMEKTGKSELESHEWLDQVKGDRYVSDVW</sequence>
<dbReference type="OrthoDB" id="1470350at2759"/>
<keyword evidence="8 16" id="KW-0274">FAD</keyword>
<evidence type="ECO:0000256" key="10">
    <source>
        <dbReference type="ARBA" id="ARBA00022982"/>
    </source>
</evidence>
<keyword evidence="7 16" id="KW-0479">Metal-binding</keyword>
<dbReference type="Gene3D" id="1.10.630.10">
    <property type="entry name" value="Cytochrome P450"/>
    <property type="match status" value="1"/>
</dbReference>
<dbReference type="CDD" id="cd06206">
    <property type="entry name" value="bifunctional_CYPOR"/>
    <property type="match status" value="1"/>
</dbReference>
<evidence type="ECO:0000259" key="20">
    <source>
        <dbReference type="PROSITE" id="PS51384"/>
    </source>
</evidence>
<dbReference type="GO" id="GO:0070330">
    <property type="term" value="F:aromatase activity"/>
    <property type="evidence" value="ECO:0007669"/>
    <property type="project" value="UniProtKB-UniRule"/>
</dbReference>
<dbReference type="PROSITE" id="PS50902">
    <property type="entry name" value="FLAVODOXIN_LIKE"/>
    <property type="match status" value="1"/>
</dbReference>
<dbReference type="FunFam" id="1.10.630.10:FF:000040">
    <property type="entry name" value="Bifunctional cytochrome P450/NADPH--P450 reductase"/>
    <property type="match status" value="1"/>
</dbReference>
<comment type="cofactor">
    <cofactor evidence="1 16 17">
        <name>heme</name>
        <dbReference type="ChEBI" id="CHEBI:30413"/>
    </cofactor>
</comment>
<keyword evidence="22" id="KW-1185">Reference proteome</keyword>
<keyword evidence="11 16" id="KW-0560">Oxidoreductase</keyword>
<dbReference type="PRINTS" id="PR00369">
    <property type="entry name" value="FLAVODOXIN"/>
</dbReference>
<evidence type="ECO:0000256" key="11">
    <source>
        <dbReference type="ARBA" id="ARBA00023002"/>
    </source>
</evidence>
<dbReference type="InterPro" id="IPR001433">
    <property type="entry name" value="OxRdtase_FAD/NAD-bd"/>
</dbReference>
<comment type="cofactor">
    <cofactor evidence="16">
        <name>FAD</name>
        <dbReference type="ChEBI" id="CHEBI:57692"/>
    </cofactor>
    <cofactor evidence="16">
        <name>FMN</name>
        <dbReference type="ChEBI" id="CHEBI:58210"/>
    </cofactor>
</comment>
<dbReference type="SUPFAM" id="SSF63380">
    <property type="entry name" value="Riboflavin synthase domain-like"/>
    <property type="match status" value="1"/>
</dbReference>
<comment type="catalytic activity">
    <reaction evidence="15 16">
        <text>2 oxidized [cytochrome P450] + NADPH = 2 reduced [cytochrome P450] + NADP(+) + H(+)</text>
        <dbReference type="Rhea" id="RHEA:24040"/>
        <dbReference type="Rhea" id="RHEA-COMP:14627"/>
        <dbReference type="Rhea" id="RHEA-COMP:14628"/>
        <dbReference type="ChEBI" id="CHEBI:15378"/>
        <dbReference type="ChEBI" id="CHEBI:55376"/>
        <dbReference type="ChEBI" id="CHEBI:57783"/>
        <dbReference type="ChEBI" id="CHEBI:58349"/>
        <dbReference type="ChEBI" id="CHEBI:60344"/>
        <dbReference type="EC" id="1.6.2.4"/>
    </reaction>
</comment>
<dbReference type="InterPro" id="IPR017938">
    <property type="entry name" value="Riboflavin_synthase-like_b-brl"/>
</dbReference>
<dbReference type="InterPro" id="IPR001709">
    <property type="entry name" value="Flavoprot_Pyr_Nucl_cyt_Rdtase"/>
</dbReference>
<dbReference type="SUPFAM" id="SSF52343">
    <property type="entry name" value="Ferredoxin reductase-like, C-terminal NADP-linked domain"/>
    <property type="match status" value="1"/>
</dbReference>
<dbReference type="AlphaFoldDB" id="A0A8H7A593"/>
<keyword evidence="4 16" id="KW-0349">Heme</keyword>
<evidence type="ECO:0000256" key="2">
    <source>
        <dbReference type="ARBA" id="ARBA00010018"/>
    </source>
</evidence>
<dbReference type="GO" id="GO:0005829">
    <property type="term" value="C:cytosol"/>
    <property type="evidence" value="ECO:0007669"/>
    <property type="project" value="TreeGrafter"/>
</dbReference>
<dbReference type="PIRSF" id="PIRSF000209">
    <property type="entry name" value="Bifunctional_P450_P450R"/>
    <property type="match status" value="1"/>
</dbReference>
<dbReference type="PROSITE" id="PS51384">
    <property type="entry name" value="FAD_FR"/>
    <property type="match status" value="1"/>
</dbReference>
<gene>
    <name evidence="21" type="ORF">GJ744_005012</name>
</gene>
<dbReference type="InterPro" id="IPR017972">
    <property type="entry name" value="Cyt_P450_CS"/>
</dbReference>
<dbReference type="InterPro" id="IPR023173">
    <property type="entry name" value="NADPH_Cyt_P450_Rdtase_alpha"/>
</dbReference>
<keyword evidence="3 16" id="KW-0813">Transport</keyword>
<proteinExistence type="inferred from homology"/>
<feature type="region of interest" description="Disordered" evidence="18">
    <location>
        <begin position="1"/>
        <end position="21"/>
    </location>
</feature>
<dbReference type="InterPro" id="IPR017927">
    <property type="entry name" value="FAD-bd_FR_type"/>
</dbReference>
<dbReference type="GO" id="GO:0003958">
    <property type="term" value="F:NADPH-hemoprotein reductase activity"/>
    <property type="evidence" value="ECO:0007669"/>
    <property type="project" value="UniProtKB-UniRule"/>
</dbReference>
<evidence type="ECO:0000259" key="19">
    <source>
        <dbReference type="PROSITE" id="PS50902"/>
    </source>
</evidence>
<keyword evidence="9 16" id="KW-0521">NADP</keyword>
<feature type="compositionally biased region" description="Basic and acidic residues" evidence="18">
    <location>
        <begin position="1"/>
        <end position="13"/>
    </location>
</feature>
<evidence type="ECO:0000256" key="4">
    <source>
        <dbReference type="ARBA" id="ARBA00022617"/>
    </source>
</evidence>
<evidence type="ECO:0000256" key="16">
    <source>
        <dbReference type="PIRNR" id="PIRNR000209"/>
    </source>
</evidence>
<evidence type="ECO:0000256" key="15">
    <source>
        <dbReference type="ARBA" id="ARBA00049342"/>
    </source>
</evidence>
<dbReference type="SUPFAM" id="SSF48264">
    <property type="entry name" value="Cytochrome P450"/>
    <property type="match status" value="1"/>
</dbReference>
<dbReference type="InterPro" id="IPR029039">
    <property type="entry name" value="Flavoprotein-like_sf"/>
</dbReference>
<dbReference type="PANTHER" id="PTHR19384:SF127">
    <property type="entry name" value="BIFUNCTIONAL CYTOCHROME P450_NADPH--P450 REDUCTASE"/>
    <property type="match status" value="1"/>
</dbReference>
<dbReference type="SUPFAM" id="SSF52218">
    <property type="entry name" value="Flavoproteins"/>
    <property type="match status" value="1"/>
</dbReference>
<dbReference type="GO" id="GO:0020037">
    <property type="term" value="F:heme binding"/>
    <property type="evidence" value="ECO:0007669"/>
    <property type="project" value="UniProtKB-UniRule"/>
</dbReference>
<evidence type="ECO:0000256" key="12">
    <source>
        <dbReference type="ARBA" id="ARBA00023004"/>
    </source>
</evidence>
<dbReference type="EMBL" id="JAACFV010000215">
    <property type="protein sequence ID" value="KAF7502833.1"/>
    <property type="molecule type" value="Genomic_DNA"/>
</dbReference>
<reference evidence="21" key="1">
    <citation type="submission" date="2020-02" db="EMBL/GenBank/DDBJ databases">
        <authorList>
            <person name="Palmer J.M."/>
        </authorList>
    </citation>
    <scope>NUCLEOTIDE SEQUENCE</scope>
    <source>
        <strain evidence="21">EPUS1.4</strain>
        <tissue evidence="21">Thallus</tissue>
    </source>
</reference>
<dbReference type="PRINTS" id="PR00371">
    <property type="entry name" value="FPNCR"/>
</dbReference>
<dbReference type="PROSITE" id="PS00086">
    <property type="entry name" value="CYTOCHROME_P450"/>
    <property type="match status" value="1"/>
</dbReference>
<dbReference type="Gene3D" id="2.40.30.10">
    <property type="entry name" value="Translation factors"/>
    <property type="match status" value="1"/>
</dbReference>
<evidence type="ECO:0000256" key="8">
    <source>
        <dbReference type="ARBA" id="ARBA00022827"/>
    </source>
</evidence>
<dbReference type="Gene3D" id="1.20.990.10">
    <property type="entry name" value="NADPH-cytochrome p450 Reductase, Chain A, domain 3"/>
    <property type="match status" value="1"/>
</dbReference>
<evidence type="ECO:0000256" key="14">
    <source>
        <dbReference type="ARBA" id="ARBA00047827"/>
    </source>
</evidence>
<evidence type="ECO:0000256" key="3">
    <source>
        <dbReference type="ARBA" id="ARBA00022448"/>
    </source>
</evidence>
<accession>A0A8H7A593</accession>
<feature type="domain" description="Flavodoxin-like" evidence="19">
    <location>
        <begin position="536"/>
        <end position="679"/>
    </location>
</feature>
<dbReference type="EC" id="1.6.2.4" evidence="16"/>
<dbReference type="CDD" id="cd11068">
    <property type="entry name" value="CYP120A1"/>
    <property type="match status" value="1"/>
</dbReference>
<dbReference type="GO" id="GO:0010181">
    <property type="term" value="F:FMN binding"/>
    <property type="evidence" value="ECO:0007669"/>
    <property type="project" value="UniProtKB-UniRule"/>
</dbReference>
<dbReference type="Pfam" id="PF00258">
    <property type="entry name" value="Flavodoxin_1"/>
    <property type="match status" value="1"/>
</dbReference>
<dbReference type="InterPro" id="IPR001094">
    <property type="entry name" value="Flavdoxin-like"/>
</dbReference>
<keyword evidence="12 16" id="KW-0408">Iron</keyword>
<evidence type="ECO:0000313" key="21">
    <source>
        <dbReference type="EMBL" id="KAF7502833.1"/>
    </source>
</evidence>
<keyword evidence="5 16" id="KW-0285">Flavoprotein</keyword>
<comment type="similarity">
    <text evidence="2 16">In the N-terminal section; belongs to the cytochrome P450 family.</text>
</comment>
<feature type="domain" description="FAD-binding FR-type" evidence="20">
    <location>
        <begin position="715"/>
        <end position="952"/>
    </location>
</feature>
<evidence type="ECO:0000256" key="7">
    <source>
        <dbReference type="ARBA" id="ARBA00022723"/>
    </source>
</evidence>
<dbReference type="PANTHER" id="PTHR19384">
    <property type="entry name" value="NITRIC OXIDE SYNTHASE-RELATED"/>
    <property type="match status" value="1"/>
</dbReference>
<dbReference type="Gene3D" id="3.40.50.360">
    <property type="match status" value="1"/>
</dbReference>
<dbReference type="InterPro" id="IPR036396">
    <property type="entry name" value="Cyt_P450_sf"/>
</dbReference>
<evidence type="ECO:0000313" key="22">
    <source>
        <dbReference type="Proteomes" id="UP000606974"/>
    </source>
</evidence>
<keyword evidence="13 16" id="KW-0503">Monooxygenase</keyword>
<dbReference type="GO" id="GO:0005506">
    <property type="term" value="F:iron ion binding"/>
    <property type="evidence" value="ECO:0007669"/>
    <property type="project" value="UniProtKB-UniRule"/>
</dbReference>
<keyword evidence="6 16" id="KW-0288">FMN</keyword>
<evidence type="ECO:0000256" key="9">
    <source>
        <dbReference type="ARBA" id="ARBA00022857"/>
    </source>
</evidence>
<comment type="catalytic activity">
    <reaction evidence="14 16">
        <text>an organic molecule + reduced [NADPH--hemoprotein reductase] + O2 = an alcohol + oxidized [NADPH--hemoprotein reductase] + H2O + H(+)</text>
        <dbReference type="Rhea" id="RHEA:17149"/>
        <dbReference type="Rhea" id="RHEA-COMP:11964"/>
        <dbReference type="Rhea" id="RHEA-COMP:11965"/>
        <dbReference type="ChEBI" id="CHEBI:15377"/>
        <dbReference type="ChEBI" id="CHEBI:15378"/>
        <dbReference type="ChEBI" id="CHEBI:15379"/>
        <dbReference type="ChEBI" id="CHEBI:30879"/>
        <dbReference type="ChEBI" id="CHEBI:57618"/>
        <dbReference type="ChEBI" id="CHEBI:58210"/>
        <dbReference type="ChEBI" id="CHEBI:142491"/>
        <dbReference type="EC" id="1.14.14.1"/>
    </reaction>
</comment>
<dbReference type="EC" id="1.14.14.1" evidence="16"/>
<dbReference type="InterPro" id="IPR023206">
    <property type="entry name" value="Bifunctional_P450_P450_red"/>
</dbReference>
<evidence type="ECO:0000256" key="6">
    <source>
        <dbReference type="ARBA" id="ARBA00022643"/>
    </source>
</evidence>
<dbReference type="InterPro" id="IPR039261">
    <property type="entry name" value="FNR_nucleotide-bd"/>
</dbReference>
<protein>
    <recommendedName>
        <fullName evidence="16">Bifunctional cytochrome P450/NADPH--P450 reductase</fullName>
    </recommendedName>
    <domain>
        <recommendedName>
            <fullName evidence="16">Cytochrome P450</fullName>
            <ecNumber evidence="16">1.14.14.1</ecNumber>
        </recommendedName>
    </domain>
    <domain>
        <recommendedName>
            <fullName evidence="16">NADPH--cytochrome P450 reductase</fullName>
            <ecNumber evidence="16">1.6.2.4</ecNumber>
        </recommendedName>
    </domain>
</protein>
<dbReference type="Pfam" id="PF00667">
    <property type="entry name" value="FAD_binding_1"/>
    <property type="match status" value="1"/>
</dbReference>
<dbReference type="InterPro" id="IPR008254">
    <property type="entry name" value="Flavodoxin/NO_synth"/>
</dbReference>
<keyword evidence="10 16" id="KW-0249">Electron transport</keyword>
<evidence type="ECO:0000256" key="5">
    <source>
        <dbReference type="ARBA" id="ARBA00022630"/>
    </source>
</evidence>
<evidence type="ECO:0000256" key="1">
    <source>
        <dbReference type="ARBA" id="ARBA00001971"/>
    </source>
</evidence>
<dbReference type="Pfam" id="PF00067">
    <property type="entry name" value="p450"/>
    <property type="match status" value="1"/>
</dbReference>
<dbReference type="Pfam" id="PF00175">
    <property type="entry name" value="NAD_binding_1"/>
    <property type="match status" value="1"/>
</dbReference>
<dbReference type="Gene3D" id="3.40.50.80">
    <property type="entry name" value="Nucleotide-binding domain of ferredoxin-NADP reductase (FNR) module"/>
    <property type="match status" value="1"/>
</dbReference>